<evidence type="ECO:0000256" key="1">
    <source>
        <dbReference type="SAM" id="Phobius"/>
    </source>
</evidence>
<comment type="caution">
    <text evidence="2">The sequence shown here is derived from an EMBL/GenBank/DDBJ whole genome shotgun (WGS) entry which is preliminary data.</text>
</comment>
<keyword evidence="3" id="KW-1185">Reference proteome</keyword>
<dbReference type="EMBL" id="BBIO01000025">
    <property type="protein sequence ID" value="GAK46704.1"/>
    <property type="molecule type" value="Genomic_DNA"/>
</dbReference>
<proteinExistence type="predicted"/>
<evidence type="ECO:0000313" key="2">
    <source>
        <dbReference type="EMBL" id="GAK46704.1"/>
    </source>
</evidence>
<dbReference type="Proteomes" id="UP000028702">
    <property type="component" value="Unassembled WGS sequence"/>
</dbReference>
<dbReference type="RefSeq" id="WP_045449595.1">
    <property type="nucleotide sequence ID" value="NZ_BBIO01000025.1"/>
</dbReference>
<keyword evidence="1" id="KW-0812">Transmembrane</keyword>
<keyword evidence="1" id="KW-0472">Membrane</keyword>
<sequence>MNTLDPSTALGVVAGALLELAPAGGAFEASGFKAIFVASGGLSAVLLGLWILLSMRLPRPSQAAAFVAGLCFLWTALILMLDAFLAVQGLPRLSWAALVIGYAAFAGLVPGYFAAFLMAGLFRMAGHVLASGAQKLETRVSTWIEARKAGR</sequence>
<feature type="transmembrane region" description="Helical" evidence="1">
    <location>
        <begin position="33"/>
        <end position="53"/>
    </location>
</feature>
<keyword evidence="1" id="KW-1133">Transmembrane helix</keyword>
<feature type="transmembrane region" description="Helical" evidence="1">
    <location>
        <begin position="65"/>
        <end position="87"/>
    </location>
</feature>
<feature type="transmembrane region" description="Helical" evidence="1">
    <location>
        <begin position="93"/>
        <end position="117"/>
    </location>
</feature>
<reference evidence="2 3" key="1">
    <citation type="submission" date="2014-07" db="EMBL/GenBank/DDBJ databases">
        <title>Tepidicaulis marinum gen. nov., sp. nov., a novel marine bacterium denitrifying nitrate to nitrous oxide strictly under microaerobic conditions.</title>
        <authorList>
            <person name="Takeuchi M."/>
            <person name="Yamagishi T."/>
            <person name="Kamagata Y."/>
            <person name="Oshima K."/>
            <person name="Hattori M."/>
            <person name="Katayama T."/>
            <person name="Hanada S."/>
            <person name="Tamaki H."/>
            <person name="Marumo K."/>
            <person name="Maeda H."/>
            <person name="Nedachi M."/>
            <person name="Iwasaki W."/>
            <person name="Suwa Y."/>
            <person name="Sakata S."/>
        </authorList>
    </citation>
    <scope>NUCLEOTIDE SEQUENCE [LARGE SCALE GENOMIC DNA]</scope>
    <source>
        <strain evidence="2 3">MA2</strain>
    </source>
</reference>
<organism evidence="2 3">
    <name type="scientific">Tepidicaulis marinus</name>
    <dbReference type="NCBI Taxonomy" id="1333998"/>
    <lineage>
        <taxon>Bacteria</taxon>
        <taxon>Pseudomonadati</taxon>
        <taxon>Pseudomonadota</taxon>
        <taxon>Alphaproteobacteria</taxon>
        <taxon>Hyphomicrobiales</taxon>
        <taxon>Parvibaculaceae</taxon>
        <taxon>Tepidicaulis</taxon>
    </lineage>
</organism>
<accession>A0A081BF86</accession>
<gene>
    <name evidence="2" type="ORF">M2A_3203</name>
</gene>
<protein>
    <submittedName>
        <fullName evidence="2">Major facilitator transporter</fullName>
    </submittedName>
</protein>
<name>A0A081BF86_9HYPH</name>
<evidence type="ECO:0000313" key="3">
    <source>
        <dbReference type="Proteomes" id="UP000028702"/>
    </source>
</evidence>
<dbReference type="AlphaFoldDB" id="A0A081BF86"/>
<dbReference type="STRING" id="1333998.M2A_3203"/>